<dbReference type="PANTHER" id="PTHR35936:SF19">
    <property type="entry name" value="AMINO-ACID-BINDING PROTEIN YXEM-RELATED"/>
    <property type="match status" value="1"/>
</dbReference>
<dbReference type="InterPro" id="IPR001638">
    <property type="entry name" value="Solute-binding_3/MltF_N"/>
</dbReference>
<proteinExistence type="inferred from homology"/>
<evidence type="ECO:0000259" key="3">
    <source>
        <dbReference type="SMART" id="SM00062"/>
    </source>
</evidence>
<reference evidence="4 5" key="1">
    <citation type="submission" date="2018-07" db="EMBL/GenBank/DDBJ databases">
        <title>Motiliproteus coralliicola sp. nov., a bacterium isolated from Coral.</title>
        <authorList>
            <person name="Wang G."/>
        </authorList>
    </citation>
    <scope>NUCLEOTIDE SEQUENCE [LARGE SCALE GENOMIC DNA]</scope>
    <source>
        <strain evidence="4 5">C34</strain>
    </source>
</reference>
<dbReference type="SMART" id="SM00062">
    <property type="entry name" value="PBPb"/>
    <property type="match status" value="1"/>
</dbReference>
<dbReference type="Proteomes" id="UP000253769">
    <property type="component" value="Unassembled WGS sequence"/>
</dbReference>
<comment type="caution">
    <text evidence="4">The sequence shown here is derived from an EMBL/GenBank/DDBJ whole genome shotgun (WGS) entry which is preliminary data.</text>
</comment>
<sequence length="257" mass="29373">MRPTLAFPTPTRITRLRLAFVCGLLLAGQLNLSTLRAETIRVGFYNAPPLMIQAKHQGIYHDLLQKIAQITGDTFKIEYYSTARLQRQFEEGKIDLEPGVNPQWRQASLHPGIYSIPFAALEQVVLFRPGTAFSILGPNSLKGRSVGTIRGYTYPGFTTSLRQGEIERIDVTDEPQLLRLLDSGRINQVFVDRVVQRYWAQQHPRFYRYPTSRTLNRVDVMLRLRPSLTHALPRINQAISLLQSQGVISQLFAHYLR</sequence>
<dbReference type="SUPFAM" id="SSF53850">
    <property type="entry name" value="Periplasmic binding protein-like II"/>
    <property type="match status" value="1"/>
</dbReference>
<evidence type="ECO:0000256" key="1">
    <source>
        <dbReference type="ARBA" id="ARBA00010333"/>
    </source>
</evidence>
<dbReference type="OrthoDB" id="8771774at2"/>
<keyword evidence="5" id="KW-1185">Reference proteome</keyword>
<evidence type="ECO:0000313" key="4">
    <source>
        <dbReference type="EMBL" id="RDE22860.1"/>
    </source>
</evidence>
<evidence type="ECO:0000313" key="5">
    <source>
        <dbReference type="Proteomes" id="UP000253769"/>
    </source>
</evidence>
<comment type="similarity">
    <text evidence="1">Belongs to the bacterial solute-binding protein 3 family.</text>
</comment>
<accession>A0A369WLA1</accession>
<evidence type="ECO:0000256" key="2">
    <source>
        <dbReference type="ARBA" id="ARBA00022729"/>
    </source>
</evidence>
<feature type="domain" description="Solute-binding protein family 3/N-terminal" evidence="3">
    <location>
        <begin position="39"/>
        <end position="257"/>
    </location>
</feature>
<protein>
    <recommendedName>
        <fullName evidence="3">Solute-binding protein family 3/N-terminal domain-containing protein</fullName>
    </recommendedName>
</protein>
<dbReference type="EMBL" id="QQOH01000002">
    <property type="protein sequence ID" value="RDE22860.1"/>
    <property type="molecule type" value="Genomic_DNA"/>
</dbReference>
<keyword evidence="2" id="KW-0732">Signal</keyword>
<dbReference type="Gene3D" id="3.40.190.10">
    <property type="entry name" value="Periplasmic binding protein-like II"/>
    <property type="match status" value="2"/>
</dbReference>
<dbReference type="Pfam" id="PF00497">
    <property type="entry name" value="SBP_bac_3"/>
    <property type="match status" value="1"/>
</dbReference>
<organism evidence="4 5">
    <name type="scientific">Motiliproteus coralliicola</name>
    <dbReference type="NCBI Taxonomy" id="2283196"/>
    <lineage>
        <taxon>Bacteria</taxon>
        <taxon>Pseudomonadati</taxon>
        <taxon>Pseudomonadota</taxon>
        <taxon>Gammaproteobacteria</taxon>
        <taxon>Oceanospirillales</taxon>
        <taxon>Oceanospirillaceae</taxon>
        <taxon>Motiliproteus</taxon>
    </lineage>
</organism>
<dbReference type="PANTHER" id="PTHR35936">
    <property type="entry name" value="MEMBRANE-BOUND LYTIC MUREIN TRANSGLYCOSYLASE F"/>
    <property type="match status" value="1"/>
</dbReference>
<name>A0A369WLA1_9GAMM</name>
<dbReference type="AlphaFoldDB" id="A0A369WLA1"/>
<gene>
    <name evidence="4" type="ORF">DV711_09870</name>
</gene>